<dbReference type="RefSeq" id="WP_380016256.1">
    <property type="nucleotide sequence ID" value="NZ_JBHLYR010000067.1"/>
</dbReference>
<reference evidence="3 4" key="1">
    <citation type="submission" date="2024-09" db="EMBL/GenBank/DDBJ databases">
        <authorList>
            <person name="Sun Q."/>
            <person name="Mori K."/>
        </authorList>
    </citation>
    <scope>NUCLEOTIDE SEQUENCE [LARGE SCALE GENOMIC DNA]</scope>
    <source>
        <strain evidence="3 4">JCM 13503</strain>
    </source>
</reference>
<evidence type="ECO:0000259" key="2">
    <source>
        <dbReference type="Pfam" id="PF07853"/>
    </source>
</evidence>
<dbReference type="Pfam" id="PF07853">
    <property type="entry name" value="DUF1648"/>
    <property type="match status" value="1"/>
</dbReference>
<dbReference type="EMBL" id="JBHLYR010000067">
    <property type="protein sequence ID" value="MFB9994876.1"/>
    <property type="molecule type" value="Genomic_DNA"/>
</dbReference>
<sequence>MTQPFSSLRQEWLTGLVLAANAALVAWAWPRLPERLPLHWNWQGEVDRFGGRFEALILLPLILLLPTLLTLAFPGLAGTPKNAGVLRILRLGLALLSLSFTAQHAFELHPLRAVLISLGVFFVLLGNVLGKTQPNRWMGVRTHWTFLSRQAWHKSQRRGGAFLVSFGLLSALAALLTPEALLFPWLMPFAFLLLLLGGLGWITYQSYRDYHNDPQPEPVI</sequence>
<keyword evidence="1" id="KW-0472">Membrane</keyword>
<dbReference type="PANTHER" id="PTHR37810">
    <property type="entry name" value="IMMUNITY PROTEIN SDPI"/>
    <property type="match status" value="1"/>
</dbReference>
<name>A0ABV6B548_9DEIO</name>
<dbReference type="PANTHER" id="PTHR37810:SF5">
    <property type="entry name" value="IMMUNITY PROTEIN SDPI"/>
    <property type="match status" value="1"/>
</dbReference>
<protein>
    <submittedName>
        <fullName evidence="3">DUF1648 domain-containing protein</fullName>
    </submittedName>
</protein>
<keyword evidence="1" id="KW-0812">Transmembrane</keyword>
<dbReference type="Proteomes" id="UP001589733">
    <property type="component" value="Unassembled WGS sequence"/>
</dbReference>
<evidence type="ECO:0000256" key="1">
    <source>
        <dbReference type="SAM" id="Phobius"/>
    </source>
</evidence>
<feature type="transmembrane region" description="Helical" evidence="1">
    <location>
        <begin position="182"/>
        <end position="202"/>
    </location>
</feature>
<gene>
    <name evidence="3" type="ORF">ACFFLM_23280</name>
</gene>
<dbReference type="InterPro" id="IPR012867">
    <property type="entry name" value="DUF1648"/>
</dbReference>
<keyword evidence="1" id="KW-1133">Transmembrane helix</keyword>
<evidence type="ECO:0000313" key="3">
    <source>
        <dbReference type="EMBL" id="MFB9994876.1"/>
    </source>
</evidence>
<feature type="transmembrane region" description="Helical" evidence="1">
    <location>
        <begin position="55"/>
        <end position="76"/>
    </location>
</feature>
<organism evidence="3 4">
    <name type="scientific">Deinococcus oregonensis</name>
    <dbReference type="NCBI Taxonomy" id="1805970"/>
    <lineage>
        <taxon>Bacteria</taxon>
        <taxon>Thermotogati</taxon>
        <taxon>Deinococcota</taxon>
        <taxon>Deinococci</taxon>
        <taxon>Deinococcales</taxon>
        <taxon>Deinococcaceae</taxon>
        <taxon>Deinococcus</taxon>
    </lineage>
</organism>
<feature type="transmembrane region" description="Helical" evidence="1">
    <location>
        <begin position="112"/>
        <end position="130"/>
    </location>
</feature>
<dbReference type="InterPro" id="IPR025962">
    <property type="entry name" value="SdpI/YhfL"/>
</dbReference>
<proteinExistence type="predicted"/>
<feature type="transmembrane region" description="Helical" evidence="1">
    <location>
        <begin position="88"/>
        <end position="106"/>
    </location>
</feature>
<comment type="caution">
    <text evidence="3">The sequence shown here is derived from an EMBL/GenBank/DDBJ whole genome shotgun (WGS) entry which is preliminary data.</text>
</comment>
<keyword evidence="4" id="KW-1185">Reference proteome</keyword>
<feature type="transmembrane region" description="Helical" evidence="1">
    <location>
        <begin position="12"/>
        <end position="30"/>
    </location>
</feature>
<evidence type="ECO:0000313" key="4">
    <source>
        <dbReference type="Proteomes" id="UP001589733"/>
    </source>
</evidence>
<dbReference type="Pfam" id="PF13630">
    <property type="entry name" value="SdpI"/>
    <property type="match status" value="1"/>
</dbReference>
<feature type="domain" description="DUF1648" evidence="2">
    <location>
        <begin position="16"/>
        <end position="63"/>
    </location>
</feature>
<dbReference type="PIRSF" id="PIRSF038959">
    <property type="entry name" value="SdpI"/>
    <property type="match status" value="1"/>
</dbReference>
<feature type="transmembrane region" description="Helical" evidence="1">
    <location>
        <begin position="159"/>
        <end position="176"/>
    </location>
</feature>
<dbReference type="InterPro" id="IPR026272">
    <property type="entry name" value="SdpI"/>
</dbReference>
<accession>A0ABV6B548</accession>